<feature type="transmembrane region" description="Helical" evidence="7">
    <location>
        <begin position="168"/>
        <end position="187"/>
    </location>
</feature>
<accession>A0A1J1GXD7</accession>
<feature type="transmembrane region" description="Helical" evidence="7">
    <location>
        <begin position="231"/>
        <end position="252"/>
    </location>
</feature>
<evidence type="ECO:0000313" key="9">
    <source>
        <dbReference type="Proteomes" id="UP000220797"/>
    </source>
</evidence>
<comment type="caution">
    <text evidence="8">The sequence shown here is derived from an EMBL/GenBank/DDBJ whole genome shotgun (WGS) entry which is preliminary data.</text>
</comment>
<evidence type="ECO:0000256" key="2">
    <source>
        <dbReference type="ARBA" id="ARBA00007015"/>
    </source>
</evidence>
<name>A0A1J1GXD7_PLAGA</name>
<feature type="transmembrane region" description="Helical" evidence="7">
    <location>
        <begin position="22"/>
        <end position="44"/>
    </location>
</feature>
<evidence type="ECO:0000256" key="6">
    <source>
        <dbReference type="ARBA" id="ARBA00023136"/>
    </source>
</evidence>
<dbReference type="AlphaFoldDB" id="A0A1J1GXD7"/>
<dbReference type="PANTHER" id="PTHR31585">
    <property type="entry name" value="FOLATE-BIOPTERIN TRANSPORTER 1, CHLOROPLASTIC"/>
    <property type="match status" value="1"/>
</dbReference>
<evidence type="ECO:0000313" key="8">
    <source>
        <dbReference type="EMBL" id="CRG97235.1"/>
    </source>
</evidence>
<evidence type="ECO:0000256" key="4">
    <source>
        <dbReference type="ARBA" id="ARBA00022692"/>
    </source>
</evidence>
<comment type="similarity">
    <text evidence="2">Belongs to the major facilitator superfamily. Folate-biopterin transporter (TC 2.A.71) family.</text>
</comment>
<dbReference type="InterPro" id="IPR039309">
    <property type="entry name" value="BT1"/>
</dbReference>
<feature type="transmembrane region" description="Helical" evidence="7">
    <location>
        <begin position="389"/>
        <end position="410"/>
    </location>
</feature>
<dbReference type="VEuPathDB" id="PlasmoDB:PGAL8A_00481400"/>
<dbReference type="PANTHER" id="PTHR31585:SF0">
    <property type="entry name" value="FOLATE-BIOPTERIN TRANSPORTER 1, CHLOROPLASTIC"/>
    <property type="match status" value="1"/>
</dbReference>
<dbReference type="SUPFAM" id="SSF103473">
    <property type="entry name" value="MFS general substrate transporter"/>
    <property type="match status" value="1"/>
</dbReference>
<dbReference type="InterPro" id="IPR036259">
    <property type="entry name" value="MFS_trans_sf"/>
</dbReference>
<keyword evidence="3" id="KW-0813">Transport</keyword>
<dbReference type="OrthoDB" id="370797at2759"/>
<dbReference type="RefSeq" id="XP_028530038.1">
    <property type="nucleotide sequence ID" value="XM_028673602.1"/>
</dbReference>
<organism evidence="8 9">
    <name type="scientific">Plasmodium gallinaceum</name>
    <dbReference type="NCBI Taxonomy" id="5849"/>
    <lineage>
        <taxon>Eukaryota</taxon>
        <taxon>Sar</taxon>
        <taxon>Alveolata</taxon>
        <taxon>Apicomplexa</taxon>
        <taxon>Aconoidasida</taxon>
        <taxon>Haemosporida</taxon>
        <taxon>Plasmodiidae</taxon>
        <taxon>Plasmodium</taxon>
        <taxon>Plasmodium (Haemamoeba)</taxon>
    </lineage>
</organism>
<keyword evidence="5 7" id="KW-1133">Transmembrane helix</keyword>
<protein>
    <submittedName>
        <fullName evidence="8">Uncharacterized protein</fullName>
    </submittedName>
</protein>
<keyword evidence="9" id="KW-1185">Reference proteome</keyword>
<dbReference type="GO" id="GO:0016020">
    <property type="term" value="C:membrane"/>
    <property type="evidence" value="ECO:0007669"/>
    <property type="project" value="UniProtKB-SubCell"/>
</dbReference>
<dbReference type="EMBL" id="CVMV01000096">
    <property type="protein sequence ID" value="CRG97235.1"/>
    <property type="molecule type" value="Genomic_DNA"/>
</dbReference>
<dbReference type="OMA" id="SYAMITI"/>
<proteinExistence type="inferred from homology"/>
<feature type="transmembrane region" description="Helical" evidence="7">
    <location>
        <begin position="65"/>
        <end position="82"/>
    </location>
</feature>
<evidence type="ECO:0000256" key="1">
    <source>
        <dbReference type="ARBA" id="ARBA00004141"/>
    </source>
</evidence>
<feature type="transmembrane region" description="Helical" evidence="7">
    <location>
        <begin position="258"/>
        <end position="276"/>
    </location>
</feature>
<keyword evidence="4 7" id="KW-0812">Transmembrane</keyword>
<reference evidence="8" key="1">
    <citation type="submission" date="2015-04" db="EMBL/GenBank/DDBJ databases">
        <authorList>
            <consortium name="Pathogen Informatics"/>
        </authorList>
    </citation>
    <scope>NUCLEOTIDE SEQUENCE [LARGE SCALE GENOMIC DNA]</scope>
    <source>
        <strain evidence="8">8A</strain>
    </source>
</reference>
<comment type="subcellular location">
    <subcellularLocation>
        <location evidence="1">Membrane</location>
        <topology evidence="1">Multi-pass membrane protein</topology>
    </subcellularLocation>
</comment>
<evidence type="ECO:0000256" key="3">
    <source>
        <dbReference type="ARBA" id="ARBA00022448"/>
    </source>
</evidence>
<evidence type="ECO:0000256" key="7">
    <source>
        <dbReference type="SAM" id="Phobius"/>
    </source>
</evidence>
<feature type="transmembrane region" description="Helical" evidence="7">
    <location>
        <begin position="456"/>
        <end position="474"/>
    </location>
</feature>
<feature type="transmembrane region" description="Helical" evidence="7">
    <location>
        <begin position="422"/>
        <end position="444"/>
    </location>
</feature>
<gene>
    <name evidence="8" type="ORF">PGAL8A_00481400</name>
</gene>
<evidence type="ECO:0000256" key="5">
    <source>
        <dbReference type="ARBA" id="ARBA00022989"/>
    </source>
</evidence>
<feature type="transmembrane region" description="Helical" evidence="7">
    <location>
        <begin position="102"/>
        <end position="120"/>
    </location>
</feature>
<keyword evidence="6 7" id="KW-0472">Membrane</keyword>
<feature type="transmembrane region" description="Helical" evidence="7">
    <location>
        <begin position="193"/>
        <end position="219"/>
    </location>
</feature>
<feature type="transmembrane region" description="Helical" evidence="7">
    <location>
        <begin position="486"/>
        <end position="505"/>
    </location>
</feature>
<dbReference type="GeneID" id="39733347"/>
<sequence length="621" mass="73888">MKKTSDNKNIFKRDSDTSKIKILIKNISPLFYISEFFYILFLRYNDYILSTTYKEKTNEEIRKNIYNILILLYFLKPFMAFLTDNVHFNLNNILVFLSKKIFQFYNFLHQLMFSCSNAIYKVKYYFFKIFFRKYLKDGLSGSRYLKKSALVKKQFIETFLYLPLNRKYYVIMSEFLTSLLLVIIYLLNERINYYFYLITVFLISSQMLLTSCVFEGVIVEKCKKQMHFENIFYISYVMCVKIFSSLILYYIYIVKVSIFILIIKSFIVFLISYLSSEELLLTNNLKIQHNIALKCENGNMDIKNTTNMLSQLFILKKILFNENLLKTLFLLMLFNSSIDTKFSILQYGVQNYNWPHSLVNYIPLASQSSKLIGISVFQLYTNKKSYKNYAMIIILFNLLFKIFNFTFLYYNKNAYVSPFLFLLNIIVQNISIKILALPILFLCIEKAPLNLESTIINIYIFCFNLSNLISKRYFIWNIILQVSKNVFTILLLSFLTTCASLFYYFNISLDSLSNINSSSYIDEKEDVNLKLSRLQKTNYFKSSFFNKNEKKNSAKKSVRFKEDIQTIKCKDEENKNKTNLFKLSSDYNSDSDQWLIVDNLKGNTRRKYREHNSINFSNMML</sequence>
<dbReference type="Proteomes" id="UP000220797">
    <property type="component" value="Unassembled WGS sequence"/>
</dbReference>